<feature type="transmembrane region" description="Helical" evidence="1">
    <location>
        <begin position="77"/>
        <end position="96"/>
    </location>
</feature>
<keyword evidence="3" id="KW-0808">Transferase</keyword>
<evidence type="ECO:0000256" key="1">
    <source>
        <dbReference type="SAM" id="Phobius"/>
    </source>
</evidence>
<dbReference type="RefSeq" id="WP_137423306.1">
    <property type="nucleotide sequence ID" value="NZ_CP040098.1"/>
</dbReference>
<dbReference type="EMBL" id="CP040098">
    <property type="protein sequence ID" value="QCQ21337.1"/>
    <property type="molecule type" value="Genomic_DNA"/>
</dbReference>
<keyword evidence="1" id="KW-0472">Membrane</keyword>
<dbReference type="PANTHER" id="PTHR23028">
    <property type="entry name" value="ACETYLTRANSFERASE"/>
    <property type="match status" value="1"/>
</dbReference>
<protein>
    <submittedName>
        <fullName evidence="3">Acyltransferase</fullName>
    </submittedName>
</protein>
<dbReference type="OrthoDB" id="5501619at2"/>
<evidence type="ECO:0000259" key="2">
    <source>
        <dbReference type="Pfam" id="PF01757"/>
    </source>
</evidence>
<dbReference type="GO" id="GO:0009103">
    <property type="term" value="P:lipopolysaccharide biosynthetic process"/>
    <property type="evidence" value="ECO:0007669"/>
    <property type="project" value="TreeGrafter"/>
</dbReference>
<feature type="transmembrane region" description="Helical" evidence="1">
    <location>
        <begin position="37"/>
        <end position="57"/>
    </location>
</feature>
<accession>A0A4P8L0H8</accession>
<dbReference type="GO" id="GO:0016020">
    <property type="term" value="C:membrane"/>
    <property type="evidence" value="ECO:0007669"/>
    <property type="project" value="TreeGrafter"/>
</dbReference>
<keyword evidence="1" id="KW-1133">Transmembrane helix</keyword>
<dbReference type="Pfam" id="PF01757">
    <property type="entry name" value="Acyl_transf_3"/>
    <property type="match status" value="1"/>
</dbReference>
<feature type="transmembrane region" description="Helical" evidence="1">
    <location>
        <begin position="317"/>
        <end position="339"/>
    </location>
</feature>
<feature type="transmembrane region" description="Helical" evidence="1">
    <location>
        <begin position="286"/>
        <end position="305"/>
    </location>
</feature>
<gene>
    <name evidence="3" type="ORF">FDQ92_03565</name>
</gene>
<feature type="transmembrane region" description="Helical" evidence="1">
    <location>
        <begin position="163"/>
        <end position="182"/>
    </location>
</feature>
<proteinExistence type="predicted"/>
<keyword evidence="1" id="KW-0812">Transmembrane</keyword>
<dbReference type="KEGG" id="dax:FDQ92_03565"/>
<evidence type="ECO:0000313" key="3">
    <source>
        <dbReference type="EMBL" id="QCQ21337.1"/>
    </source>
</evidence>
<keyword evidence="3" id="KW-0012">Acyltransferase</keyword>
<dbReference type="InterPro" id="IPR050879">
    <property type="entry name" value="Acyltransferase_3"/>
</dbReference>
<name>A0A4P8L0H8_9BACT</name>
<dbReference type="AlphaFoldDB" id="A0A4P8L0H8"/>
<dbReference type="PANTHER" id="PTHR23028:SF53">
    <property type="entry name" value="ACYL_TRANSF_3 DOMAIN-CONTAINING PROTEIN"/>
    <property type="match status" value="1"/>
</dbReference>
<sequence length="413" mass="46565">MSDICLSNHVPALNGVRGVAVVLVFLFHAGVPGFTGAFIGVDIFFVLSGFLITALLLQEEERRGTVSLKNFYLRRALRLLPALFLLLAVYLVYYFYAAPDAAERRRHFEDALMVLFYVSNWTRAFGWERPYSLGHCWSLSVEEQFYAVWPLVFLGLMRLRGNLRAPLIAVLFLGSWGWRVWLLEGGAGWDRVYNGFDTRADMLLAGCLLAFLVHDGRLSFWSTRRRAACLSSAAAVAVLAFLAAHGRWQTAPLYKWQYTVLALAAAVVILDVVARPEGLLSRFLSLPPLVWLGGISYGIYLWHYPLLHYVGSLGWRGWRATALTAALNLGLAVGSFYLVERRALRLKRRYQAWAPACPSPPVSLNRKKSRYISAEESRYLLTTPFRKAIKVQILYEDRGARPRRNRANGGGPS</sequence>
<dbReference type="InterPro" id="IPR002656">
    <property type="entry name" value="Acyl_transf_3_dom"/>
</dbReference>
<reference evidence="3 4" key="1">
    <citation type="submission" date="2019-05" db="EMBL/GenBank/DDBJ databases">
        <title>The Complete Genome Sequence of the n-alkane-degrading Desulfoglaeba alkanexedens ALDC reveals multiple alkylsuccinate synthase gene clusters.</title>
        <authorList>
            <person name="Callaghan A.V."/>
            <person name="Davidova I.A."/>
            <person name="Duncan K.E."/>
            <person name="Morris B."/>
            <person name="McInerney M.J."/>
        </authorList>
    </citation>
    <scope>NUCLEOTIDE SEQUENCE [LARGE SCALE GENOMIC DNA]</scope>
    <source>
        <strain evidence="3 4">ALDC</strain>
    </source>
</reference>
<feature type="transmembrane region" description="Helical" evidence="1">
    <location>
        <begin position="227"/>
        <end position="244"/>
    </location>
</feature>
<dbReference type="Proteomes" id="UP000298602">
    <property type="component" value="Chromosome"/>
</dbReference>
<feature type="domain" description="Acyltransferase 3" evidence="2">
    <location>
        <begin position="11"/>
        <end position="326"/>
    </location>
</feature>
<feature type="transmembrane region" description="Helical" evidence="1">
    <location>
        <begin position="12"/>
        <end position="31"/>
    </location>
</feature>
<dbReference type="GO" id="GO:0016747">
    <property type="term" value="F:acyltransferase activity, transferring groups other than amino-acyl groups"/>
    <property type="evidence" value="ECO:0007669"/>
    <property type="project" value="InterPro"/>
</dbReference>
<reference evidence="3 4" key="2">
    <citation type="submission" date="2019-05" db="EMBL/GenBank/DDBJ databases">
        <authorList>
            <person name="Suflita J.M."/>
            <person name="Marks C.R."/>
        </authorList>
    </citation>
    <scope>NUCLEOTIDE SEQUENCE [LARGE SCALE GENOMIC DNA]</scope>
    <source>
        <strain evidence="3 4">ALDC</strain>
    </source>
</reference>
<feature type="transmembrane region" description="Helical" evidence="1">
    <location>
        <begin position="256"/>
        <end position="274"/>
    </location>
</feature>
<keyword evidence="4" id="KW-1185">Reference proteome</keyword>
<organism evidence="3 4">
    <name type="scientific">Desulfoglaeba alkanexedens ALDC</name>
    <dbReference type="NCBI Taxonomy" id="980445"/>
    <lineage>
        <taxon>Bacteria</taxon>
        <taxon>Pseudomonadati</taxon>
        <taxon>Thermodesulfobacteriota</taxon>
        <taxon>Syntrophobacteria</taxon>
        <taxon>Syntrophobacterales</taxon>
        <taxon>Syntrophobacteraceae</taxon>
        <taxon>Desulfoglaeba</taxon>
    </lineage>
</organism>
<evidence type="ECO:0000313" key="4">
    <source>
        <dbReference type="Proteomes" id="UP000298602"/>
    </source>
</evidence>